<dbReference type="Proteomes" id="UP000315914">
    <property type="component" value="Unassembled WGS sequence"/>
</dbReference>
<feature type="domain" description="Glycosyltransferase subfamily 4-like N-terminal" evidence="1">
    <location>
        <begin position="30"/>
        <end position="199"/>
    </location>
</feature>
<keyword evidence="3" id="KW-1185">Reference proteome</keyword>
<protein>
    <submittedName>
        <fullName evidence="2">Glycosyltransferase involved in cell wall biosynthesis</fullName>
    </submittedName>
</protein>
<dbReference type="Gene3D" id="3.40.50.2000">
    <property type="entry name" value="Glycogen Phosphorylase B"/>
    <property type="match status" value="2"/>
</dbReference>
<evidence type="ECO:0000259" key="1">
    <source>
        <dbReference type="Pfam" id="PF13439"/>
    </source>
</evidence>
<sequence length="422" mass="46712">MGLSANISAGGDPPGAVLIIVENLPVPVDRRVWSEATALRQAGYTVSVICPKGRGYDKAYEQMDGVHIYRHPRGVEGSGAATYLLEYTVALFWQFVLSLKVAHRHGFDILQACNPPDLTFLIAIIYKFFFGKKFLFDQHDPSPELYEVKFGRRDFFYRLLLVFERWTFRLADGVLATNPTLKQQAVERGGMPPDMVWIVRSVPDIRRFSQVKPDLSVRRTFRYLVGYVGMMADQDGVDLLVKAMEHIVKRMHRTDIACLIIGDGPEAGRVRTLTGELGIAGHIEFAGYISGDALPAMLAACDIGVVPDPPNACNAIMSMIKVFEYMALGLPFVLFDLAQARADAGDAGLVVAEPTPRALGEGILALLEDEAGRERMRNSGRKRAYGDFQWEVEKRSLLAAYARLVPRRARAHAGTPANSKAP</sequence>
<dbReference type="Pfam" id="PF13692">
    <property type="entry name" value="Glyco_trans_1_4"/>
    <property type="match status" value="1"/>
</dbReference>
<accession>A0A560KN81</accession>
<dbReference type="PANTHER" id="PTHR45947:SF3">
    <property type="entry name" value="SULFOQUINOVOSYL TRANSFERASE SQD2"/>
    <property type="match status" value="1"/>
</dbReference>
<dbReference type="RefSeq" id="WP_245326912.1">
    <property type="nucleotide sequence ID" value="NZ_LWIG01000026.1"/>
</dbReference>
<dbReference type="CDD" id="cd03794">
    <property type="entry name" value="GT4_WbuB-like"/>
    <property type="match status" value="1"/>
</dbReference>
<keyword evidence="2" id="KW-0808">Transferase</keyword>
<organism evidence="2 3">
    <name type="scientific">Bradyrhizobium sacchari</name>
    <dbReference type="NCBI Taxonomy" id="1399419"/>
    <lineage>
        <taxon>Bacteria</taxon>
        <taxon>Pseudomonadati</taxon>
        <taxon>Pseudomonadota</taxon>
        <taxon>Alphaproteobacteria</taxon>
        <taxon>Hyphomicrobiales</taxon>
        <taxon>Nitrobacteraceae</taxon>
        <taxon>Bradyrhizobium</taxon>
    </lineage>
</organism>
<dbReference type="GO" id="GO:0016758">
    <property type="term" value="F:hexosyltransferase activity"/>
    <property type="evidence" value="ECO:0007669"/>
    <property type="project" value="TreeGrafter"/>
</dbReference>
<gene>
    <name evidence="2" type="ORF">FBZ95_1011037</name>
</gene>
<dbReference type="AlphaFoldDB" id="A0A560KN81"/>
<dbReference type="Pfam" id="PF13439">
    <property type="entry name" value="Glyco_transf_4"/>
    <property type="match status" value="1"/>
</dbReference>
<evidence type="ECO:0000313" key="3">
    <source>
        <dbReference type="Proteomes" id="UP000315914"/>
    </source>
</evidence>
<comment type="caution">
    <text evidence="2">The sequence shown here is derived from an EMBL/GenBank/DDBJ whole genome shotgun (WGS) entry which is preliminary data.</text>
</comment>
<reference evidence="2 3" key="1">
    <citation type="submission" date="2019-06" db="EMBL/GenBank/DDBJ databases">
        <title>Genomic Encyclopedia of Type Strains, Phase IV (KMG-V): Genome sequencing to study the core and pangenomes of soil and plant-associated prokaryotes.</title>
        <authorList>
            <person name="Whitman W."/>
        </authorList>
    </citation>
    <scope>NUCLEOTIDE SEQUENCE [LARGE SCALE GENOMIC DNA]</scope>
    <source>
        <strain evidence="2 3">BR 10556</strain>
    </source>
</reference>
<dbReference type="SUPFAM" id="SSF53756">
    <property type="entry name" value="UDP-Glycosyltransferase/glycogen phosphorylase"/>
    <property type="match status" value="1"/>
</dbReference>
<proteinExistence type="predicted"/>
<dbReference type="InterPro" id="IPR050194">
    <property type="entry name" value="Glycosyltransferase_grp1"/>
</dbReference>
<dbReference type="PANTHER" id="PTHR45947">
    <property type="entry name" value="SULFOQUINOVOSYL TRANSFERASE SQD2"/>
    <property type="match status" value="1"/>
</dbReference>
<evidence type="ECO:0000313" key="2">
    <source>
        <dbReference type="EMBL" id="TWB84592.1"/>
    </source>
</evidence>
<name>A0A560KN81_9BRAD</name>
<dbReference type="EMBL" id="VITW01000001">
    <property type="protein sequence ID" value="TWB84592.1"/>
    <property type="molecule type" value="Genomic_DNA"/>
</dbReference>
<dbReference type="InterPro" id="IPR028098">
    <property type="entry name" value="Glyco_trans_4-like_N"/>
</dbReference>